<accession>A0A2N1PTK6</accession>
<evidence type="ECO:0000259" key="2">
    <source>
        <dbReference type="Pfam" id="PF01364"/>
    </source>
</evidence>
<dbReference type="Gene3D" id="3.40.50.10390">
    <property type="entry name" value="Gingipain r, domain 1"/>
    <property type="match status" value="1"/>
</dbReference>
<name>A0A2N1PTK6_9BACT</name>
<evidence type="ECO:0008006" key="6">
    <source>
        <dbReference type="Google" id="ProtNLM"/>
    </source>
</evidence>
<dbReference type="GO" id="GO:0004197">
    <property type="term" value="F:cysteine-type endopeptidase activity"/>
    <property type="evidence" value="ECO:0007669"/>
    <property type="project" value="InterPro"/>
</dbReference>
<evidence type="ECO:0000313" key="4">
    <source>
        <dbReference type="EMBL" id="PKK91646.1"/>
    </source>
</evidence>
<sequence>MICSLSKTFQYPYGGIMNNLILNSDRNIIGKMALLRRQFRFIAILTVAILTFSPVNAMQMTELMGKVVESFATKITAESSQSATPAQIDTAVEEYDKLSERLFSGLTRHLEKPVVDLFLKRVSEMDKVSRLAFATTVNDLNGAILASLQENGPDAVTLRRVEAISRILTSIREEMPSDSEISAYLTQRPFENAVAFPDAADLATASMDKAIGDVQLSMDSCDSNGASLTLRFPAITSTAINQDGLEFQNITMKGCGLTSTVGYPSLPALRLFLALPSGGKPKLTLGNIKNRTITSILPYPVQPPLLDIKGYTAPFTMDDSAYASSKSYPDRQVVTTRSGKVRDMNILMVEIYPAIFRASSRNLQVMDEISLKIDFGISAAETSTKNVGDADSPTAVSGNFNGLYKGMFLNGMTPSTPGSRGAGILNDHVYRETPENGAEYLIIAADELADAVAPLAEWKKMRGLFPKIVKVSEIPGDTSDPENIRRFVLDCYSTFNPRPSYLLLVGDIETVPTFHRVIPTYGTVFGGPVGSDHYYSMIDGKDLFSDLFVGRLSGKNPEEISIQVNKIINYEKNPNMEDTSWFRRVISAGFKQEGRIFHETAMFVKSYMEQNGFQVRKAFSWEGDSTSAIIDAFNEGVNIVSYRGHGQPEGWDVPEFKIPALNSLNNTDKLPVMFGTTCLAGNFDRTDIDCFGEAIMKLPGGGTVGFLGASKPSYSFYNDEFLKGMYWALYQDGMNSIGEVMAQGQTYMVKKYGIEKKTEDMFEFYSILTDPSLAIWSDVPSRAKVVCKPLIDESVKRFMIEVTLEDGSAVNEAKVTLIKNDDNYYRSRYTNAKGRCAFIDPEIMKTSGDVTISITGRNIIPQTIIIPVKR</sequence>
<dbReference type="InterPro" id="IPR038490">
    <property type="entry name" value="Gingipain_propep_sf"/>
</dbReference>
<evidence type="ECO:0000259" key="3">
    <source>
        <dbReference type="Pfam" id="PF08126"/>
    </source>
</evidence>
<feature type="domain" description="Gingipain" evidence="2">
    <location>
        <begin position="440"/>
        <end position="774"/>
    </location>
</feature>
<dbReference type="Gene3D" id="2.60.40.3800">
    <property type="match status" value="1"/>
</dbReference>
<dbReference type="AlphaFoldDB" id="A0A2N1PTK6"/>
<dbReference type="Pfam" id="PF08126">
    <property type="entry name" value="Propeptide_C25"/>
    <property type="match status" value="1"/>
</dbReference>
<evidence type="ECO:0000313" key="5">
    <source>
        <dbReference type="Proteomes" id="UP000233256"/>
    </source>
</evidence>
<evidence type="ECO:0000256" key="1">
    <source>
        <dbReference type="ARBA" id="ARBA00022729"/>
    </source>
</evidence>
<keyword evidence="1" id="KW-0732">Signal</keyword>
<protein>
    <recommendedName>
        <fullName evidence="6">Gingipain domain-containing protein</fullName>
    </recommendedName>
</protein>
<organism evidence="4 5">
    <name type="scientific">Candidatus Wallbacteria bacterium HGW-Wallbacteria-1</name>
    <dbReference type="NCBI Taxonomy" id="2013854"/>
    <lineage>
        <taxon>Bacteria</taxon>
        <taxon>Candidatus Walliibacteriota</taxon>
    </lineage>
</organism>
<dbReference type="InterPro" id="IPR001769">
    <property type="entry name" value="Gingipain"/>
</dbReference>
<dbReference type="Pfam" id="PF01364">
    <property type="entry name" value="Peptidase_C25"/>
    <property type="match status" value="1"/>
</dbReference>
<dbReference type="InterPro" id="IPR012600">
    <property type="entry name" value="Propeptide_C25"/>
</dbReference>
<dbReference type="Gene3D" id="3.40.50.1460">
    <property type="match status" value="1"/>
</dbReference>
<dbReference type="Proteomes" id="UP000233256">
    <property type="component" value="Unassembled WGS sequence"/>
</dbReference>
<dbReference type="EMBL" id="PGXC01000002">
    <property type="protein sequence ID" value="PKK91646.1"/>
    <property type="molecule type" value="Genomic_DNA"/>
</dbReference>
<reference evidence="4 5" key="1">
    <citation type="journal article" date="2017" name="ISME J.">
        <title>Potential for microbial H2 and metal transformations associated with novel bacteria and archaea in deep terrestrial subsurface sediments.</title>
        <authorList>
            <person name="Hernsdorf A.W."/>
            <person name="Amano Y."/>
            <person name="Miyakawa K."/>
            <person name="Ise K."/>
            <person name="Suzuki Y."/>
            <person name="Anantharaman K."/>
            <person name="Probst A."/>
            <person name="Burstein D."/>
            <person name="Thomas B.C."/>
            <person name="Banfield J.F."/>
        </authorList>
    </citation>
    <scope>NUCLEOTIDE SEQUENCE [LARGE SCALE GENOMIC DNA]</scope>
    <source>
        <strain evidence="4">HGW-Wallbacteria-1</strain>
    </source>
</reference>
<gene>
    <name evidence="4" type="ORF">CVV64_02980</name>
</gene>
<dbReference type="InterPro" id="IPR029031">
    <property type="entry name" value="Gingipain_N_sf"/>
</dbReference>
<dbReference type="InterPro" id="IPR029030">
    <property type="entry name" value="Caspase-like_dom_sf"/>
</dbReference>
<feature type="domain" description="Gingipain propeptide" evidence="3">
    <location>
        <begin position="231"/>
        <end position="388"/>
    </location>
</feature>
<dbReference type="GO" id="GO:0006508">
    <property type="term" value="P:proteolysis"/>
    <property type="evidence" value="ECO:0007669"/>
    <property type="project" value="InterPro"/>
</dbReference>
<comment type="caution">
    <text evidence="4">The sequence shown here is derived from an EMBL/GenBank/DDBJ whole genome shotgun (WGS) entry which is preliminary data.</text>
</comment>
<proteinExistence type="predicted"/>
<dbReference type="SUPFAM" id="SSF52129">
    <property type="entry name" value="Caspase-like"/>
    <property type="match status" value="1"/>
</dbReference>